<dbReference type="SUPFAM" id="SSF52833">
    <property type="entry name" value="Thioredoxin-like"/>
    <property type="match status" value="1"/>
</dbReference>
<organism evidence="3 4">
    <name type="scientific">Ahniella affigens</name>
    <dbReference type="NCBI Taxonomy" id="2021234"/>
    <lineage>
        <taxon>Bacteria</taxon>
        <taxon>Pseudomonadati</taxon>
        <taxon>Pseudomonadota</taxon>
        <taxon>Gammaproteobacteria</taxon>
        <taxon>Lysobacterales</taxon>
        <taxon>Rhodanobacteraceae</taxon>
        <taxon>Ahniella</taxon>
    </lineage>
</organism>
<evidence type="ECO:0000313" key="4">
    <source>
        <dbReference type="Proteomes" id="UP000241074"/>
    </source>
</evidence>
<dbReference type="PROSITE" id="PS00194">
    <property type="entry name" value="THIOREDOXIN_1"/>
    <property type="match status" value="1"/>
</dbReference>
<dbReference type="KEGG" id="xba:C7S18_10650"/>
<reference evidence="3 4" key="1">
    <citation type="submission" date="2018-03" db="EMBL/GenBank/DDBJ databases">
        <title>Ahniella affigens gen. nov., sp. nov., a gammaproteobacterium isolated from sandy soil near a stream.</title>
        <authorList>
            <person name="Ko Y."/>
            <person name="Kim J.-H."/>
        </authorList>
    </citation>
    <scope>NUCLEOTIDE SEQUENCE [LARGE SCALE GENOMIC DNA]</scope>
    <source>
        <strain evidence="3 4">D13</strain>
    </source>
</reference>
<dbReference type="EMBL" id="CP027860">
    <property type="protein sequence ID" value="AVP97628.1"/>
    <property type="molecule type" value="Genomic_DNA"/>
</dbReference>
<keyword evidence="1" id="KW-0676">Redox-active center</keyword>
<dbReference type="Pfam" id="PF00462">
    <property type="entry name" value="Glutaredoxin"/>
    <property type="match status" value="1"/>
</dbReference>
<dbReference type="InterPro" id="IPR002109">
    <property type="entry name" value="Glutaredoxin"/>
</dbReference>
<dbReference type="Gene3D" id="3.40.30.10">
    <property type="entry name" value="Glutaredoxin"/>
    <property type="match status" value="1"/>
</dbReference>
<gene>
    <name evidence="3" type="ORF">C7S18_10650</name>
</gene>
<dbReference type="InterPro" id="IPR036249">
    <property type="entry name" value="Thioredoxin-like_sf"/>
</dbReference>
<dbReference type="OrthoDB" id="8991911at2"/>
<reference evidence="3 4" key="2">
    <citation type="submission" date="2018-03" db="EMBL/GenBank/DDBJ databases">
        <authorList>
            <person name="Keele B.F."/>
        </authorList>
    </citation>
    <scope>NUCLEOTIDE SEQUENCE [LARGE SCALE GENOMIC DNA]</scope>
    <source>
        <strain evidence="3 4">D13</strain>
    </source>
</reference>
<sequence length="120" mass="13037">MGRIIFLVLVVAVIIALFLPDSRSSGEKVPPAVRSQLQGHQVVVLSAEWCGYCKQLKRDLRDAKIPFKMLDVETTALGRQVADELDVAGLPTTIVGDEIIVGYEPDDIIDLARALPPASI</sequence>
<evidence type="ECO:0000313" key="3">
    <source>
        <dbReference type="EMBL" id="AVP97628.1"/>
    </source>
</evidence>
<evidence type="ECO:0000259" key="2">
    <source>
        <dbReference type="Pfam" id="PF00462"/>
    </source>
</evidence>
<dbReference type="CDD" id="cd02976">
    <property type="entry name" value="NrdH"/>
    <property type="match status" value="1"/>
</dbReference>
<protein>
    <recommendedName>
        <fullName evidence="2">Glutaredoxin domain-containing protein</fullName>
    </recommendedName>
</protein>
<dbReference type="Proteomes" id="UP000241074">
    <property type="component" value="Chromosome"/>
</dbReference>
<dbReference type="RefSeq" id="WP_106891548.1">
    <property type="nucleotide sequence ID" value="NZ_CP027860.1"/>
</dbReference>
<dbReference type="AlphaFoldDB" id="A0A2P1PS18"/>
<proteinExistence type="predicted"/>
<feature type="domain" description="Glutaredoxin" evidence="2">
    <location>
        <begin position="42"/>
        <end position="100"/>
    </location>
</feature>
<evidence type="ECO:0000256" key="1">
    <source>
        <dbReference type="ARBA" id="ARBA00023284"/>
    </source>
</evidence>
<keyword evidence="4" id="KW-1185">Reference proteome</keyword>
<name>A0A2P1PS18_9GAMM</name>
<dbReference type="InterPro" id="IPR017937">
    <property type="entry name" value="Thioredoxin_CS"/>
</dbReference>
<dbReference type="PROSITE" id="PS51354">
    <property type="entry name" value="GLUTAREDOXIN_2"/>
    <property type="match status" value="1"/>
</dbReference>
<accession>A0A2P1PS18</accession>